<keyword evidence="3" id="KW-1185">Reference proteome</keyword>
<accession>A0AAN7PJG6</accession>
<reference evidence="2 3" key="1">
    <citation type="submission" date="2023-08" db="EMBL/GenBank/DDBJ databases">
        <title>Black Yeasts Isolated from many extreme environments.</title>
        <authorList>
            <person name="Coleine C."/>
            <person name="Stajich J.E."/>
            <person name="Selbmann L."/>
        </authorList>
    </citation>
    <scope>NUCLEOTIDE SEQUENCE [LARGE SCALE GENOMIC DNA]</scope>
    <source>
        <strain evidence="2 3">CCFEE 5910</strain>
    </source>
</reference>
<evidence type="ECO:0000313" key="2">
    <source>
        <dbReference type="EMBL" id="KAK5080186.1"/>
    </source>
</evidence>
<dbReference type="Proteomes" id="UP001309876">
    <property type="component" value="Unassembled WGS sequence"/>
</dbReference>
<name>A0AAN7PJG6_9EURO</name>
<evidence type="ECO:0000313" key="3">
    <source>
        <dbReference type="Proteomes" id="UP001309876"/>
    </source>
</evidence>
<organism evidence="2 3">
    <name type="scientific">Lithohypha guttulata</name>
    <dbReference type="NCBI Taxonomy" id="1690604"/>
    <lineage>
        <taxon>Eukaryota</taxon>
        <taxon>Fungi</taxon>
        <taxon>Dikarya</taxon>
        <taxon>Ascomycota</taxon>
        <taxon>Pezizomycotina</taxon>
        <taxon>Eurotiomycetes</taxon>
        <taxon>Chaetothyriomycetidae</taxon>
        <taxon>Chaetothyriales</taxon>
        <taxon>Trichomeriaceae</taxon>
        <taxon>Lithohypha</taxon>
    </lineage>
</organism>
<gene>
    <name evidence="2" type="ORF">LTR05_008753</name>
</gene>
<protein>
    <submittedName>
        <fullName evidence="2">Uncharacterized protein</fullName>
    </submittedName>
</protein>
<sequence length="190" mass="22572">MAHLRERLMLLFEQYQLEAQHATHVPALQLQQQLLIDIRQEVVAASRDESPERTLSIRCQQLEVNRAQMQQHIENLDRQLYEYHTAFAKSNTEKQQLHSENARSQQVMRRQYEQAMIDRNELGLRLAKAYRIRAGTREAIINQFQYKGIRNEVIERLVSELDFCRELNKNASPRRSRRLTQQKQDSDTEA</sequence>
<proteinExistence type="predicted"/>
<comment type="caution">
    <text evidence="2">The sequence shown here is derived from an EMBL/GenBank/DDBJ whole genome shotgun (WGS) entry which is preliminary data.</text>
</comment>
<dbReference type="EMBL" id="JAVRRJ010000019">
    <property type="protein sequence ID" value="KAK5080186.1"/>
    <property type="molecule type" value="Genomic_DNA"/>
</dbReference>
<evidence type="ECO:0000256" key="1">
    <source>
        <dbReference type="SAM" id="MobiDB-lite"/>
    </source>
</evidence>
<feature type="region of interest" description="Disordered" evidence="1">
    <location>
        <begin position="171"/>
        <end position="190"/>
    </location>
</feature>
<dbReference type="AlphaFoldDB" id="A0AAN7PJG6"/>